<dbReference type="AlphaFoldDB" id="A0A4Z0GQJ4"/>
<evidence type="ECO:0000313" key="2">
    <source>
        <dbReference type="Proteomes" id="UP000298347"/>
    </source>
</evidence>
<keyword evidence="2" id="KW-1185">Reference proteome</keyword>
<protein>
    <submittedName>
        <fullName evidence="1">Uncharacterized protein</fullName>
    </submittedName>
</protein>
<dbReference type="RefSeq" id="WP_135348039.1">
    <property type="nucleotide sequence ID" value="NZ_SRJD01000005.1"/>
</dbReference>
<dbReference type="Proteomes" id="UP000298347">
    <property type="component" value="Unassembled WGS sequence"/>
</dbReference>
<organism evidence="1 2">
    <name type="scientific">Sporolactobacillus shoreae</name>
    <dbReference type="NCBI Taxonomy" id="1465501"/>
    <lineage>
        <taxon>Bacteria</taxon>
        <taxon>Bacillati</taxon>
        <taxon>Bacillota</taxon>
        <taxon>Bacilli</taxon>
        <taxon>Bacillales</taxon>
        <taxon>Sporolactobacillaceae</taxon>
        <taxon>Sporolactobacillus</taxon>
    </lineage>
</organism>
<evidence type="ECO:0000313" key="1">
    <source>
        <dbReference type="EMBL" id="TGA99019.1"/>
    </source>
</evidence>
<gene>
    <name evidence="1" type="ORF">E4665_06790</name>
</gene>
<dbReference type="EMBL" id="SRJD01000005">
    <property type="protein sequence ID" value="TGA99019.1"/>
    <property type="molecule type" value="Genomic_DNA"/>
</dbReference>
<comment type="caution">
    <text evidence="1">The sequence shown here is derived from an EMBL/GenBank/DDBJ whole genome shotgun (WGS) entry which is preliminary data.</text>
</comment>
<proteinExistence type="predicted"/>
<reference evidence="1 2" key="1">
    <citation type="journal article" date="2015" name="Int. J. Syst. Evol. Microbiol.">
        <title>Sporolactobacillus shoreae sp. nov. and Sporolactobacillus spathodeae sp. nov., two spore-forming lactic acid bacteria isolated from tree barks in Thailand.</title>
        <authorList>
            <person name="Thamacharoensuk T."/>
            <person name="Kitahara M."/>
            <person name="Ohkuma M."/>
            <person name="Thongchul N."/>
            <person name="Tanasupawat S."/>
        </authorList>
    </citation>
    <scope>NUCLEOTIDE SEQUENCE [LARGE SCALE GENOMIC DNA]</scope>
    <source>
        <strain evidence="1 2">BK92</strain>
    </source>
</reference>
<accession>A0A4Z0GQJ4</accession>
<sequence length="79" mass="9296">MLYNYQITVINQDRSKQIVDRYRQNLEEDLGLFLVNIGGETWEAIDNSEGACYIEEFDNYDDAVRYLMGDEEVMVKLGY</sequence>
<name>A0A4Z0GQJ4_9BACL</name>